<dbReference type="InterPro" id="IPR032675">
    <property type="entry name" value="LRR_dom_sf"/>
</dbReference>
<dbReference type="AlphaFoldDB" id="A0A2K1X7F8"/>
<dbReference type="Gene3D" id="3.80.10.10">
    <property type="entry name" value="Ribonuclease Inhibitor"/>
    <property type="match status" value="1"/>
</dbReference>
<keyword evidence="2" id="KW-0677">Repeat</keyword>
<keyword evidence="5" id="KW-1185">Reference proteome</keyword>
<proteinExistence type="predicted"/>
<protein>
    <recommendedName>
        <fullName evidence="3">C-JID domain-containing protein</fullName>
    </recommendedName>
</protein>
<evidence type="ECO:0000313" key="4">
    <source>
        <dbReference type="EMBL" id="PNS96705.1"/>
    </source>
</evidence>
<feature type="domain" description="C-JID" evidence="3">
    <location>
        <begin position="133"/>
        <end position="272"/>
    </location>
</feature>
<reference evidence="4 5" key="1">
    <citation type="journal article" date="2006" name="Science">
        <title>The genome of black cottonwood, Populus trichocarpa (Torr. &amp; Gray).</title>
        <authorList>
            <person name="Tuskan G.A."/>
            <person name="Difazio S."/>
            <person name="Jansson S."/>
            <person name="Bohlmann J."/>
            <person name="Grigoriev I."/>
            <person name="Hellsten U."/>
            <person name="Putnam N."/>
            <person name="Ralph S."/>
            <person name="Rombauts S."/>
            <person name="Salamov A."/>
            <person name="Schein J."/>
            <person name="Sterck L."/>
            <person name="Aerts A."/>
            <person name="Bhalerao R.R."/>
            <person name="Bhalerao R.P."/>
            <person name="Blaudez D."/>
            <person name="Boerjan W."/>
            <person name="Brun A."/>
            <person name="Brunner A."/>
            <person name="Busov V."/>
            <person name="Campbell M."/>
            <person name="Carlson J."/>
            <person name="Chalot M."/>
            <person name="Chapman J."/>
            <person name="Chen G.L."/>
            <person name="Cooper D."/>
            <person name="Coutinho P.M."/>
            <person name="Couturier J."/>
            <person name="Covert S."/>
            <person name="Cronk Q."/>
            <person name="Cunningham R."/>
            <person name="Davis J."/>
            <person name="Degroeve S."/>
            <person name="Dejardin A."/>
            <person name="Depamphilis C."/>
            <person name="Detter J."/>
            <person name="Dirks B."/>
            <person name="Dubchak I."/>
            <person name="Duplessis S."/>
            <person name="Ehlting J."/>
            <person name="Ellis B."/>
            <person name="Gendler K."/>
            <person name="Goodstein D."/>
            <person name="Gribskov M."/>
            <person name="Grimwood J."/>
            <person name="Groover A."/>
            <person name="Gunter L."/>
            <person name="Hamberger B."/>
            <person name="Heinze B."/>
            <person name="Helariutta Y."/>
            <person name="Henrissat B."/>
            <person name="Holligan D."/>
            <person name="Holt R."/>
            <person name="Huang W."/>
            <person name="Islam-Faridi N."/>
            <person name="Jones S."/>
            <person name="Jones-Rhoades M."/>
            <person name="Jorgensen R."/>
            <person name="Joshi C."/>
            <person name="Kangasjarvi J."/>
            <person name="Karlsson J."/>
            <person name="Kelleher C."/>
            <person name="Kirkpatrick R."/>
            <person name="Kirst M."/>
            <person name="Kohler A."/>
            <person name="Kalluri U."/>
            <person name="Larimer F."/>
            <person name="Leebens-Mack J."/>
            <person name="Leple J.C."/>
            <person name="Locascio P."/>
            <person name="Lou Y."/>
            <person name="Lucas S."/>
            <person name="Martin F."/>
            <person name="Montanini B."/>
            <person name="Napoli C."/>
            <person name="Nelson D.R."/>
            <person name="Nelson C."/>
            <person name="Nieminen K."/>
            <person name="Nilsson O."/>
            <person name="Pereda V."/>
            <person name="Peter G."/>
            <person name="Philippe R."/>
            <person name="Pilate G."/>
            <person name="Poliakov A."/>
            <person name="Razumovskaya J."/>
            <person name="Richardson P."/>
            <person name="Rinaldi C."/>
            <person name="Ritland K."/>
            <person name="Rouze P."/>
            <person name="Ryaboy D."/>
            <person name="Schmutz J."/>
            <person name="Schrader J."/>
            <person name="Segerman B."/>
            <person name="Shin H."/>
            <person name="Siddiqui A."/>
            <person name="Sterky F."/>
            <person name="Terry A."/>
            <person name="Tsai C.J."/>
            <person name="Uberbacher E."/>
            <person name="Unneberg P."/>
            <person name="Vahala J."/>
            <person name="Wall K."/>
            <person name="Wessler S."/>
            <person name="Yang G."/>
            <person name="Yin T."/>
            <person name="Douglas C."/>
            <person name="Marra M."/>
            <person name="Sandberg G."/>
            <person name="Van de Peer Y."/>
            <person name="Rokhsar D."/>
        </authorList>
    </citation>
    <scope>NUCLEOTIDE SEQUENCE [LARGE SCALE GENOMIC DNA]</scope>
    <source>
        <strain evidence="5">cv. Nisqually</strain>
    </source>
</reference>
<evidence type="ECO:0000256" key="2">
    <source>
        <dbReference type="ARBA" id="ARBA00022737"/>
    </source>
</evidence>
<gene>
    <name evidence="4" type="ORF">POPTR_017G132600</name>
</gene>
<sequence length="329" mass="38210">MSGNNFTSPPASIHELSNLKYLYLDDCKRLQSLESLPSNLNFVSAQACTSLETLPETLNQCSLQTPELNRADSFSLVENQGLSHVQFLMSLKCLVDFGNCLTFAYSCHLLPKGFLRFRELVNGAPRSDIVVYGSEIPKWFDYQSLGYSITIQLPPVWRDRNWVGFAFYAVYVNRDHSFSNFCNIQFHCASVIRSHNEKKIEGFCSHTYVLENGYVENQVDHTWLFYLPRCALFDMDWQDTTKNMHYIEVKLIDLSGQFHVKKCGVRFVYKDDALEFFPIFDRFFSSNMNFNFLREEFEKISTGWYLTYDGSDNDEAESVEKAEQRCSRS</sequence>
<evidence type="ECO:0000256" key="1">
    <source>
        <dbReference type="ARBA" id="ARBA00022614"/>
    </source>
</evidence>
<dbReference type="EMBL" id="CM009306">
    <property type="protein sequence ID" value="PNS96705.1"/>
    <property type="molecule type" value="Genomic_DNA"/>
</dbReference>
<keyword evidence="1" id="KW-0433">Leucine-rich repeat</keyword>
<dbReference type="Pfam" id="PF20160">
    <property type="entry name" value="C-JID"/>
    <property type="match status" value="1"/>
</dbReference>
<dbReference type="Proteomes" id="UP000006729">
    <property type="component" value="Chromosome 17"/>
</dbReference>
<dbReference type="InterPro" id="IPR045344">
    <property type="entry name" value="C-JID"/>
</dbReference>
<dbReference type="OrthoDB" id="1744519at2759"/>
<dbReference type="SUPFAM" id="SSF52058">
    <property type="entry name" value="L domain-like"/>
    <property type="match status" value="1"/>
</dbReference>
<evidence type="ECO:0000259" key="3">
    <source>
        <dbReference type="Pfam" id="PF20160"/>
    </source>
</evidence>
<dbReference type="InParanoid" id="A0A2K1X7F8"/>
<evidence type="ECO:0000313" key="5">
    <source>
        <dbReference type="Proteomes" id="UP000006729"/>
    </source>
</evidence>
<accession>A0A2K1X7F8</accession>
<name>A0A2K1X7F8_POPTR</name>
<organism evidence="4 5">
    <name type="scientific">Populus trichocarpa</name>
    <name type="common">Western balsam poplar</name>
    <name type="synonym">Populus balsamifera subsp. trichocarpa</name>
    <dbReference type="NCBI Taxonomy" id="3694"/>
    <lineage>
        <taxon>Eukaryota</taxon>
        <taxon>Viridiplantae</taxon>
        <taxon>Streptophyta</taxon>
        <taxon>Embryophyta</taxon>
        <taxon>Tracheophyta</taxon>
        <taxon>Spermatophyta</taxon>
        <taxon>Magnoliopsida</taxon>
        <taxon>eudicotyledons</taxon>
        <taxon>Gunneridae</taxon>
        <taxon>Pentapetalae</taxon>
        <taxon>rosids</taxon>
        <taxon>fabids</taxon>
        <taxon>Malpighiales</taxon>
        <taxon>Salicaceae</taxon>
        <taxon>Saliceae</taxon>
        <taxon>Populus</taxon>
    </lineage>
</organism>